<comment type="caution">
    <text evidence="4">The sequence shown here is derived from an EMBL/GenBank/DDBJ whole genome shotgun (WGS) entry which is preliminary data.</text>
</comment>
<evidence type="ECO:0000313" key="4">
    <source>
        <dbReference type="EMBL" id="KAK9094197.1"/>
    </source>
</evidence>
<feature type="compositionally biased region" description="Basic and acidic residues" evidence="1">
    <location>
        <begin position="31"/>
        <end position="40"/>
    </location>
</feature>
<accession>A0AAP0HRE1</accession>
<protein>
    <submittedName>
        <fullName evidence="4">Uncharacterized protein</fullName>
    </submittedName>
</protein>
<keyword evidence="2" id="KW-0472">Membrane</keyword>
<gene>
    <name evidence="4" type="ORF">Scep_025666</name>
</gene>
<keyword evidence="3" id="KW-0732">Signal</keyword>
<dbReference type="PANTHER" id="PTHR34200">
    <property type="entry name" value="DENTIN SIALOPHOSPHOPROTEIN-LIKE ISOFORM X1"/>
    <property type="match status" value="1"/>
</dbReference>
<feature type="transmembrane region" description="Helical" evidence="2">
    <location>
        <begin position="208"/>
        <end position="226"/>
    </location>
</feature>
<keyword evidence="5" id="KW-1185">Reference proteome</keyword>
<feature type="compositionally biased region" description="Basic and acidic residues" evidence="1">
    <location>
        <begin position="59"/>
        <end position="153"/>
    </location>
</feature>
<feature type="compositionally biased region" description="Polar residues" evidence="1">
    <location>
        <begin position="41"/>
        <end position="57"/>
    </location>
</feature>
<feature type="signal peptide" evidence="3">
    <location>
        <begin position="1"/>
        <end position="22"/>
    </location>
</feature>
<dbReference type="AlphaFoldDB" id="A0AAP0HRE1"/>
<feature type="region of interest" description="Disordered" evidence="1">
    <location>
        <begin position="31"/>
        <end position="153"/>
    </location>
</feature>
<evidence type="ECO:0000313" key="5">
    <source>
        <dbReference type="Proteomes" id="UP001419268"/>
    </source>
</evidence>
<evidence type="ECO:0000256" key="1">
    <source>
        <dbReference type="SAM" id="MobiDB-lite"/>
    </source>
</evidence>
<reference evidence="4 5" key="1">
    <citation type="submission" date="2024-01" db="EMBL/GenBank/DDBJ databases">
        <title>Genome assemblies of Stephania.</title>
        <authorList>
            <person name="Yang L."/>
        </authorList>
    </citation>
    <scope>NUCLEOTIDE SEQUENCE [LARGE SCALE GENOMIC DNA]</scope>
    <source>
        <strain evidence="4">JXDWG</strain>
        <tissue evidence="4">Leaf</tissue>
    </source>
</reference>
<evidence type="ECO:0000256" key="3">
    <source>
        <dbReference type="SAM" id="SignalP"/>
    </source>
</evidence>
<name>A0AAP0HRE1_9MAGN</name>
<dbReference type="PANTHER" id="PTHR34200:SF2">
    <property type="entry name" value="TRANSMEMBRANE PROTEIN"/>
    <property type="match status" value="1"/>
</dbReference>
<keyword evidence="2" id="KW-0812">Transmembrane</keyword>
<evidence type="ECO:0000256" key="2">
    <source>
        <dbReference type="SAM" id="Phobius"/>
    </source>
</evidence>
<sequence>MKLCVVLLALLLFSTNIWICFGDEEVNKKDPSHEIAHEKNAPSNESSTAKLVTNPSKNDMVKKGEKQDAVAEGGSKNDRADSLKKDLNSKVVPKEGAVKESKDDLNKEPIVKKRGEEKEGSNGESKSKPKLVDNDKNSFTSKESKPLREDSTRVEECGASSNCTDEKNNLIACLRVPGNGNLFNHYASGSIFYYLLDELWLVMSHQLLANYFFFMNFVLAGSIFTWKLKW</sequence>
<proteinExistence type="predicted"/>
<keyword evidence="2" id="KW-1133">Transmembrane helix</keyword>
<organism evidence="4 5">
    <name type="scientific">Stephania cephalantha</name>
    <dbReference type="NCBI Taxonomy" id="152367"/>
    <lineage>
        <taxon>Eukaryota</taxon>
        <taxon>Viridiplantae</taxon>
        <taxon>Streptophyta</taxon>
        <taxon>Embryophyta</taxon>
        <taxon>Tracheophyta</taxon>
        <taxon>Spermatophyta</taxon>
        <taxon>Magnoliopsida</taxon>
        <taxon>Ranunculales</taxon>
        <taxon>Menispermaceae</taxon>
        <taxon>Menispermoideae</taxon>
        <taxon>Cissampelideae</taxon>
        <taxon>Stephania</taxon>
    </lineage>
</organism>
<dbReference type="EMBL" id="JBBNAG010000011">
    <property type="protein sequence ID" value="KAK9094197.1"/>
    <property type="molecule type" value="Genomic_DNA"/>
</dbReference>
<dbReference type="Proteomes" id="UP001419268">
    <property type="component" value="Unassembled WGS sequence"/>
</dbReference>
<feature type="chain" id="PRO_5042878186" evidence="3">
    <location>
        <begin position="23"/>
        <end position="230"/>
    </location>
</feature>